<dbReference type="Gene3D" id="3.40.390.10">
    <property type="entry name" value="Collagenase (Catalytic Domain)"/>
    <property type="match status" value="1"/>
</dbReference>
<dbReference type="Pfam" id="PF13583">
    <property type="entry name" value="Reprolysin_4"/>
    <property type="match status" value="1"/>
</dbReference>
<protein>
    <submittedName>
        <fullName evidence="6">T9SS type A sorting domain-containing protein</fullName>
    </submittedName>
</protein>
<dbReference type="InterPro" id="IPR026444">
    <property type="entry name" value="Secre_tail"/>
</dbReference>
<evidence type="ECO:0000313" key="7">
    <source>
        <dbReference type="Proteomes" id="UP000672011"/>
    </source>
</evidence>
<organism evidence="6 7">
    <name type="scientific">Faecalibacter bovis</name>
    <dbReference type="NCBI Taxonomy" id="2898187"/>
    <lineage>
        <taxon>Bacteria</taxon>
        <taxon>Pseudomonadati</taxon>
        <taxon>Bacteroidota</taxon>
        <taxon>Flavobacteriia</taxon>
        <taxon>Flavobacteriales</taxon>
        <taxon>Weeksellaceae</taxon>
        <taxon>Faecalibacter</taxon>
    </lineage>
</organism>
<dbReference type="SUPFAM" id="SSF55486">
    <property type="entry name" value="Metalloproteases ('zincins'), catalytic domain"/>
    <property type="match status" value="1"/>
</dbReference>
<reference evidence="6 7" key="1">
    <citation type="journal article" date="2021" name="Int. J. Syst. Evol. Microbiol.">
        <title>Faecalibacter bovis sp. nov., isolated from cow faeces.</title>
        <authorList>
            <person name="Li F."/>
            <person name="Zhao W."/>
            <person name="Hong Q."/>
            <person name="Shao Q."/>
            <person name="Song J."/>
            <person name="Yang S."/>
        </authorList>
    </citation>
    <scope>NUCLEOTIDE SEQUENCE [LARGE SCALE GENOMIC DNA]</scope>
    <source>
        <strain evidence="6 7">ZY171143</strain>
    </source>
</reference>
<dbReference type="Pfam" id="PF01483">
    <property type="entry name" value="P_proprotein"/>
    <property type="match status" value="1"/>
</dbReference>
<accession>A0ABX7XBP5</accession>
<dbReference type="Gene3D" id="2.60.120.260">
    <property type="entry name" value="Galactose-binding domain-like"/>
    <property type="match status" value="1"/>
</dbReference>
<feature type="signal peptide" evidence="4">
    <location>
        <begin position="1"/>
        <end position="24"/>
    </location>
</feature>
<keyword evidence="1" id="KW-0645">Protease</keyword>
<keyword evidence="3" id="KW-0378">Hydrolase</keyword>
<dbReference type="NCBIfam" id="TIGR04183">
    <property type="entry name" value="Por_Secre_tail"/>
    <property type="match status" value="1"/>
</dbReference>
<dbReference type="SUPFAM" id="SSF49785">
    <property type="entry name" value="Galactose-binding domain-like"/>
    <property type="match status" value="1"/>
</dbReference>
<dbReference type="RefSeq" id="WP_230475968.1">
    <property type="nucleotide sequence ID" value="NZ_CP072842.1"/>
</dbReference>
<keyword evidence="2 4" id="KW-0732">Signal</keyword>
<gene>
    <name evidence="6" type="ORF">J9309_11210</name>
</gene>
<evidence type="ECO:0000256" key="3">
    <source>
        <dbReference type="ARBA" id="ARBA00022801"/>
    </source>
</evidence>
<reference evidence="7" key="2">
    <citation type="submission" date="2021-04" db="EMBL/GenBank/DDBJ databases">
        <title>Taxonomy of Flavobacteriaceae bacterium ZY171143.</title>
        <authorList>
            <person name="Li F."/>
        </authorList>
    </citation>
    <scope>NUCLEOTIDE SEQUENCE [LARGE SCALE GENOMIC DNA]</scope>
    <source>
        <strain evidence="7">ZY171143</strain>
    </source>
</reference>
<evidence type="ECO:0000259" key="5">
    <source>
        <dbReference type="PROSITE" id="PS51829"/>
    </source>
</evidence>
<keyword evidence="7" id="KW-1185">Reference proteome</keyword>
<evidence type="ECO:0000256" key="4">
    <source>
        <dbReference type="SAM" id="SignalP"/>
    </source>
</evidence>
<evidence type="ECO:0000313" key="6">
    <source>
        <dbReference type="EMBL" id="QTV05336.1"/>
    </source>
</evidence>
<dbReference type="EMBL" id="CP072842">
    <property type="protein sequence ID" value="QTV05336.1"/>
    <property type="molecule type" value="Genomic_DNA"/>
</dbReference>
<dbReference type="Proteomes" id="UP000672011">
    <property type="component" value="Chromosome"/>
</dbReference>
<proteinExistence type="predicted"/>
<dbReference type="InterPro" id="IPR002884">
    <property type="entry name" value="P_dom"/>
</dbReference>
<dbReference type="PANTHER" id="PTHR11905:SF159">
    <property type="entry name" value="ADAM METALLOPROTEASE"/>
    <property type="match status" value="1"/>
</dbReference>
<evidence type="ECO:0000256" key="2">
    <source>
        <dbReference type="ARBA" id="ARBA00022729"/>
    </source>
</evidence>
<name>A0ABX7XBP5_9FLAO</name>
<dbReference type="InterPro" id="IPR008979">
    <property type="entry name" value="Galactose-bd-like_sf"/>
</dbReference>
<dbReference type="Pfam" id="PF18962">
    <property type="entry name" value="Por_Secre_tail"/>
    <property type="match status" value="1"/>
</dbReference>
<feature type="domain" description="P/Homo B" evidence="5">
    <location>
        <begin position="634"/>
        <end position="787"/>
    </location>
</feature>
<dbReference type="PROSITE" id="PS51829">
    <property type="entry name" value="P_HOMO_B"/>
    <property type="match status" value="1"/>
</dbReference>
<evidence type="ECO:0000256" key="1">
    <source>
        <dbReference type="ARBA" id="ARBA00022670"/>
    </source>
</evidence>
<feature type="chain" id="PRO_5046877696" evidence="4">
    <location>
        <begin position="25"/>
        <end position="878"/>
    </location>
</feature>
<dbReference type="PANTHER" id="PTHR11905">
    <property type="entry name" value="ADAM A DISINTEGRIN AND METALLOPROTEASE DOMAIN"/>
    <property type="match status" value="1"/>
</dbReference>
<dbReference type="InterPro" id="IPR024079">
    <property type="entry name" value="MetalloPept_cat_dom_sf"/>
</dbReference>
<sequence>MRKYFILLSALSLPIFGFSQWNQANSKNIVEIKDSKKNIAPITIYALDHQSIENSLNQLNYKFPEQRTEINFPNSNGKMETFVVWETSNFDEALQRRFPNIRAFTGYSKTSPNKIVRFSSSQKGLSVMIMDKGISTYIEPYDVSNKNYILYDTNTKKPEEFKEFNCTVANENAEDSTSTIDESKVLAGNFKTYRLALSNTGEYGVYHGGTVEDVLAAMNNTMTRLNGVFEKDLSIHFNLIEDVVDKLIFLSPSTDPYSSGGPDEAHSVISGLINVNDYDMGHLLDKENANGAAYLRSLCNNSSKAGGWTAHNIPDGAFYDIDYVAHEMGHQLGAGHTYTYYSTQSDRTVELGSGNTIMAYTGITGNLDVQANSYDYFHSASIAQIKSRINGTSCGVATPMPTEPPVVDAGLDYTIPASTPFVLNGVVTGPESSNYTNNWEQIDLATTAQLGNNSIAYPAKIAGPMFKALLPVAETYRYFPNFNNVLAGVLTTKWESVSNVNRNLNFSLTTRNNHPTDPQTTRDDAKVTVVAEAGPFVVTSPVVGESTQSGQPFLVKWDVANTDVAPINTSLVNIKFSKDGGKTFTYLVQDTANDGEESVTIPADSQTDNAYFIVEAVNNVYYAISPSFVVDYEVRGEVCSTYTYTGSPIVITDGPGGNSITSPEVTAPLDITEDGNITKIKVALNVTHPRVGNLNIGIENPQGNRALVWDRTCANRPNINATFIDDGTTVNCTVSPISGEIKSSELLKIFNGKSPEGQWKIYASDNMPGSTGQINSFSIDVCKRDVQVLNVTDVVKDVNLNIYPNPSKGDINISAKNLKQDKITVTVIELTGKVVKKEVINHNGGELLKNYSLQLPAGVYIINLEGDNIKISRKIIIK</sequence>